<dbReference type="PANTHER" id="PTHR30302">
    <property type="entry name" value="HYDROGENASE 1 MATURATION PROTEASE"/>
    <property type="match status" value="1"/>
</dbReference>
<dbReference type="GO" id="GO:0008047">
    <property type="term" value="F:enzyme activator activity"/>
    <property type="evidence" value="ECO:0007669"/>
    <property type="project" value="InterPro"/>
</dbReference>
<evidence type="ECO:0000256" key="1">
    <source>
        <dbReference type="ARBA" id="ARBA00006814"/>
    </source>
</evidence>
<sequence length="144" mass="16194">MGVGNLLLKDEGFGIHIVRELKKLELPENVELLDGGVLGPNLLGYIENIEKLIVIDIVNATMKPGKIFRIKPEQIKNKSQKSFLSFHQIGLLETLNMAEILGGKFETIIFAIQPKSIEMGMELSEELKEKIPEMIKLVLNEIKN</sequence>
<protein>
    <recommendedName>
        <fullName evidence="6">Hydrogenase maturation protease</fullName>
    </recommendedName>
</protein>
<dbReference type="Gene3D" id="3.40.50.1450">
    <property type="entry name" value="HybD-like"/>
    <property type="match status" value="1"/>
</dbReference>
<comment type="similarity">
    <text evidence="1">Belongs to the peptidase A31 family.</text>
</comment>
<dbReference type="PRINTS" id="PR00446">
    <property type="entry name" value="HYDRGNUPTAKE"/>
</dbReference>
<dbReference type="GO" id="GO:0004190">
    <property type="term" value="F:aspartic-type endopeptidase activity"/>
    <property type="evidence" value="ECO:0007669"/>
    <property type="project" value="UniProtKB-KW"/>
</dbReference>
<dbReference type="InterPro" id="IPR023430">
    <property type="entry name" value="Pept_HybD-like_dom_sf"/>
</dbReference>
<keyword evidence="4" id="KW-0378">Hydrolase</keyword>
<reference evidence="5" key="1">
    <citation type="journal article" date="2014" name="Front. Microbiol.">
        <title>High frequency of phylogenetically diverse reductive dehalogenase-homologous genes in deep subseafloor sedimentary metagenomes.</title>
        <authorList>
            <person name="Kawai M."/>
            <person name="Futagami T."/>
            <person name="Toyoda A."/>
            <person name="Takaki Y."/>
            <person name="Nishi S."/>
            <person name="Hori S."/>
            <person name="Arai W."/>
            <person name="Tsubouchi T."/>
            <person name="Morono Y."/>
            <person name="Uchiyama I."/>
            <person name="Ito T."/>
            <person name="Fujiyama A."/>
            <person name="Inagaki F."/>
            <person name="Takami H."/>
        </authorList>
    </citation>
    <scope>NUCLEOTIDE SEQUENCE</scope>
    <source>
        <strain evidence="5">Expedition CK06-06</strain>
    </source>
</reference>
<gene>
    <name evidence="5" type="ORF">S06H3_05271</name>
</gene>
<dbReference type="AlphaFoldDB" id="X1LGP7"/>
<dbReference type="CDD" id="cd06062">
    <property type="entry name" value="H2MP_MemB-H2up"/>
    <property type="match status" value="1"/>
</dbReference>
<evidence type="ECO:0000256" key="2">
    <source>
        <dbReference type="ARBA" id="ARBA00022670"/>
    </source>
</evidence>
<evidence type="ECO:0000313" key="5">
    <source>
        <dbReference type="EMBL" id="GAI01535.1"/>
    </source>
</evidence>
<keyword evidence="3" id="KW-0064">Aspartyl protease</keyword>
<dbReference type="Pfam" id="PF01750">
    <property type="entry name" value="HycI"/>
    <property type="match status" value="1"/>
</dbReference>
<dbReference type="InterPro" id="IPR000671">
    <property type="entry name" value="Peptidase_A31"/>
</dbReference>
<name>X1LGP7_9ZZZZ</name>
<evidence type="ECO:0000256" key="3">
    <source>
        <dbReference type="ARBA" id="ARBA00022750"/>
    </source>
</evidence>
<dbReference type="EMBL" id="BARV01001935">
    <property type="protein sequence ID" value="GAI01535.1"/>
    <property type="molecule type" value="Genomic_DNA"/>
</dbReference>
<dbReference type="SUPFAM" id="SSF53163">
    <property type="entry name" value="HybD-like"/>
    <property type="match status" value="1"/>
</dbReference>
<dbReference type="PANTHER" id="PTHR30302:SF1">
    <property type="entry name" value="HYDROGENASE 2 MATURATION PROTEASE"/>
    <property type="match status" value="1"/>
</dbReference>
<dbReference type="GO" id="GO:0016485">
    <property type="term" value="P:protein processing"/>
    <property type="evidence" value="ECO:0007669"/>
    <property type="project" value="TreeGrafter"/>
</dbReference>
<evidence type="ECO:0000256" key="4">
    <source>
        <dbReference type="ARBA" id="ARBA00022801"/>
    </source>
</evidence>
<comment type="caution">
    <text evidence="5">The sequence shown here is derived from an EMBL/GenBank/DDBJ whole genome shotgun (WGS) entry which is preliminary data.</text>
</comment>
<dbReference type="NCBIfam" id="TIGR00072">
    <property type="entry name" value="hydrog_prot"/>
    <property type="match status" value="1"/>
</dbReference>
<evidence type="ECO:0008006" key="6">
    <source>
        <dbReference type="Google" id="ProtNLM"/>
    </source>
</evidence>
<keyword evidence="2" id="KW-0645">Protease</keyword>
<organism evidence="5">
    <name type="scientific">marine sediment metagenome</name>
    <dbReference type="NCBI Taxonomy" id="412755"/>
    <lineage>
        <taxon>unclassified sequences</taxon>
        <taxon>metagenomes</taxon>
        <taxon>ecological metagenomes</taxon>
    </lineage>
</organism>
<proteinExistence type="inferred from homology"/>
<accession>X1LGP7</accession>